<dbReference type="Gene3D" id="1.10.418.10">
    <property type="entry name" value="Calponin-like domain"/>
    <property type="match status" value="2"/>
</dbReference>
<accession>A0A4S4N0L5</accession>
<dbReference type="Pfam" id="PF00307">
    <property type="entry name" value="CH"/>
    <property type="match status" value="2"/>
</dbReference>
<dbReference type="SUPFAM" id="SSF47473">
    <property type="entry name" value="EF-hand"/>
    <property type="match status" value="1"/>
</dbReference>
<dbReference type="SMART" id="SM01184">
    <property type="entry name" value="efhand_Ca_insen"/>
    <property type="match status" value="1"/>
</dbReference>
<dbReference type="InterPro" id="IPR018247">
    <property type="entry name" value="EF_Hand_1_Ca_BS"/>
</dbReference>
<dbReference type="Gene3D" id="1.10.238.10">
    <property type="entry name" value="EF-hand"/>
    <property type="match status" value="2"/>
</dbReference>
<evidence type="ECO:0000256" key="3">
    <source>
        <dbReference type="ARBA" id="ARBA00022837"/>
    </source>
</evidence>
<dbReference type="Gene3D" id="1.20.58.60">
    <property type="match status" value="2"/>
</dbReference>
<dbReference type="InterPro" id="IPR002048">
    <property type="entry name" value="EF_hand_dom"/>
</dbReference>
<evidence type="ECO:0000313" key="8">
    <source>
        <dbReference type="Proteomes" id="UP000308730"/>
    </source>
</evidence>
<dbReference type="AlphaFoldDB" id="A0A4S4N0L5"/>
<dbReference type="InterPro" id="IPR011992">
    <property type="entry name" value="EF-hand-dom_pair"/>
</dbReference>
<name>A0A4S4N0L5_9APHY</name>
<dbReference type="PANTHER" id="PTHR11915">
    <property type="entry name" value="SPECTRIN/FILAMIN RELATED CYTOSKELETAL PROTEIN"/>
    <property type="match status" value="1"/>
</dbReference>
<dbReference type="InterPro" id="IPR036872">
    <property type="entry name" value="CH_dom_sf"/>
</dbReference>
<dbReference type="GO" id="GO:0005509">
    <property type="term" value="F:calcium ion binding"/>
    <property type="evidence" value="ECO:0007669"/>
    <property type="project" value="InterPro"/>
</dbReference>
<dbReference type="GO" id="GO:0003779">
    <property type="term" value="F:actin binding"/>
    <property type="evidence" value="ECO:0007669"/>
    <property type="project" value="UniProtKB-KW"/>
</dbReference>
<comment type="caution">
    <text evidence="7">The sequence shown here is derived from an EMBL/GenBank/DDBJ whole genome shotgun (WGS) entry which is preliminary data.</text>
</comment>
<evidence type="ECO:0000259" key="6">
    <source>
        <dbReference type="PROSITE" id="PS50222"/>
    </source>
</evidence>
<dbReference type="InterPro" id="IPR001589">
    <property type="entry name" value="Actinin_actin-bd_CS"/>
</dbReference>
<dbReference type="InterPro" id="IPR014837">
    <property type="entry name" value="EF-hand_Ca_insen"/>
</dbReference>
<dbReference type="PROSITE" id="PS00018">
    <property type="entry name" value="EF_HAND_1"/>
    <property type="match status" value="1"/>
</dbReference>
<protein>
    <recommendedName>
        <fullName evidence="9">Actinin-like protein</fullName>
    </recommendedName>
</protein>
<dbReference type="Pfam" id="PF08726">
    <property type="entry name" value="EFhand_Ca_insen"/>
    <property type="match status" value="1"/>
</dbReference>
<dbReference type="FunFam" id="1.10.418.10:FF:000030">
    <property type="entry name" value="Related to alpha-actinin"/>
    <property type="match status" value="1"/>
</dbReference>
<evidence type="ECO:0000256" key="4">
    <source>
        <dbReference type="ARBA" id="ARBA00023203"/>
    </source>
</evidence>
<organism evidence="7 8">
    <name type="scientific">Antrodiella citrinella</name>
    <dbReference type="NCBI Taxonomy" id="2447956"/>
    <lineage>
        <taxon>Eukaryota</taxon>
        <taxon>Fungi</taxon>
        <taxon>Dikarya</taxon>
        <taxon>Basidiomycota</taxon>
        <taxon>Agaricomycotina</taxon>
        <taxon>Agaricomycetes</taxon>
        <taxon>Polyporales</taxon>
        <taxon>Steccherinaceae</taxon>
        <taxon>Antrodiella</taxon>
    </lineage>
</organism>
<keyword evidence="4" id="KW-0009">Actin-binding</keyword>
<feature type="domain" description="Calponin-homology (CH)" evidence="5">
    <location>
        <begin position="74"/>
        <end position="180"/>
    </location>
</feature>
<evidence type="ECO:0000256" key="1">
    <source>
        <dbReference type="ARBA" id="ARBA00010255"/>
    </source>
</evidence>
<dbReference type="Proteomes" id="UP000308730">
    <property type="component" value="Unassembled WGS sequence"/>
</dbReference>
<evidence type="ECO:0000256" key="2">
    <source>
        <dbReference type="ARBA" id="ARBA00022737"/>
    </source>
</evidence>
<comment type="similarity">
    <text evidence="1">Belongs to the alpha-actinin family.</text>
</comment>
<evidence type="ECO:0000313" key="7">
    <source>
        <dbReference type="EMBL" id="THH31231.1"/>
    </source>
</evidence>
<dbReference type="EMBL" id="SGPM01000053">
    <property type="protein sequence ID" value="THH31231.1"/>
    <property type="molecule type" value="Genomic_DNA"/>
</dbReference>
<dbReference type="PROSITE" id="PS50021">
    <property type="entry name" value="CH"/>
    <property type="match status" value="2"/>
</dbReference>
<dbReference type="SUPFAM" id="SSF46966">
    <property type="entry name" value="Spectrin repeat"/>
    <property type="match status" value="2"/>
</dbReference>
<evidence type="ECO:0008006" key="9">
    <source>
        <dbReference type="Google" id="ProtNLM"/>
    </source>
</evidence>
<feature type="domain" description="Calponin-homology (CH)" evidence="5">
    <location>
        <begin position="1"/>
        <end position="65"/>
    </location>
</feature>
<gene>
    <name evidence="7" type="ORF">EUX98_g2941</name>
</gene>
<keyword evidence="8" id="KW-1185">Reference proteome</keyword>
<dbReference type="PROSITE" id="PS50222">
    <property type="entry name" value="EF_HAND_2"/>
    <property type="match status" value="1"/>
</dbReference>
<reference evidence="7 8" key="1">
    <citation type="submission" date="2019-02" db="EMBL/GenBank/DDBJ databases">
        <title>Genome sequencing of the rare red list fungi Antrodiella citrinella (Flaviporus citrinellus).</title>
        <authorList>
            <person name="Buettner E."/>
            <person name="Kellner H."/>
        </authorList>
    </citation>
    <scope>NUCLEOTIDE SEQUENCE [LARGE SCALE GENOMIC DNA]</scope>
    <source>
        <strain evidence="7 8">DSM 108506</strain>
    </source>
</reference>
<keyword evidence="2" id="KW-0677">Repeat</keyword>
<dbReference type="OrthoDB" id="10017054at2759"/>
<evidence type="ECO:0000259" key="5">
    <source>
        <dbReference type="PROSITE" id="PS50021"/>
    </source>
</evidence>
<dbReference type="InterPro" id="IPR001715">
    <property type="entry name" value="CH_dom"/>
</dbReference>
<proteinExistence type="inferred from homology"/>
<dbReference type="PROSITE" id="PS00020">
    <property type="entry name" value="ACTININ_2"/>
    <property type="match status" value="1"/>
</dbReference>
<keyword evidence="3" id="KW-0106">Calcium</keyword>
<sequence>MGDTSLGRYNKNPRMRIQKAENVNKALEFIQSRGVKLTNIGPEDIIDGNLKLILGMIWTLVLRFTIADISEEGLSAKEGLLLWCQRKTAPYNDVNVQDFTVSWSDGLALCALIHCHRPELLDYDRLDKSDRHANTQLAFKIAEEHLGIPQLLEVEDLCDVARPDERSVMTYIASFFHAFSSMDQAVTVSRRVEKFAELMHSVWVSKNDYERRVRELLSAVLETQALWAAIKFTGTYPDAKEHESNFQRYKQTTKRTWVTEKQDVTTLFGNVQTKLRTYGLREYVPPLGLTLADLDAAWNALLASEARRHRSINAQIREIKEALRKKFAALANDYERRLRVVSSELAAIDGPLEEQQEQVARLQTRIPDLSEALERVGDVDVECKAANVEENDYTVFTLQDLAFELELVVQSLSKKIAFIDNQASLLNPPCTNRQQFESTFRYFDKDESNTLEQSEVTAALASLGIVYSDEDMDIIYSQLVEDYGAITYEAFINLLVEITEDQTSPAQLRESFRGIATDKPFVTELDLRVAHLPQSAIDYLKEVMPKAENAVGEPEYDYEAWLDDVFA</sequence>
<dbReference type="SMART" id="SM00033">
    <property type="entry name" value="CH"/>
    <property type="match status" value="2"/>
</dbReference>
<feature type="domain" description="EF-hand" evidence="6">
    <location>
        <begin position="431"/>
        <end position="466"/>
    </location>
</feature>
<dbReference type="SUPFAM" id="SSF47576">
    <property type="entry name" value="Calponin-homology domain, CH-domain"/>
    <property type="match status" value="1"/>
</dbReference>